<dbReference type="CDD" id="cd10208">
    <property type="entry name" value="ASKHA_NBD_ScArp9-like"/>
    <property type="match status" value="1"/>
</dbReference>
<dbReference type="AlphaFoldDB" id="A0A4Y7T4J0"/>
<comment type="caution">
    <text evidence="2">The sequence shown here is derived from an EMBL/GenBank/DDBJ whole genome shotgun (WGS) entry which is preliminary data.</text>
</comment>
<dbReference type="STRING" id="71717.A0A4Y7T4J0"/>
<comment type="similarity">
    <text evidence="1">Belongs to the actin family.</text>
</comment>
<dbReference type="Proteomes" id="UP000298030">
    <property type="component" value="Unassembled WGS sequence"/>
</dbReference>
<keyword evidence="3" id="KW-1185">Reference proteome</keyword>
<dbReference type="InterPro" id="IPR043129">
    <property type="entry name" value="ATPase_NBD"/>
</dbReference>
<proteinExistence type="inferred from homology"/>
<evidence type="ECO:0000256" key="1">
    <source>
        <dbReference type="RuleBase" id="RU000487"/>
    </source>
</evidence>
<dbReference type="SMART" id="SM00268">
    <property type="entry name" value="ACTIN"/>
    <property type="match status" value="1"/>
</dbReference>
<dbReference type="EMBL" id="QPFP01000029">
    <property type="protein sequence ID" value="TEB29093.1"/>
    <property type="molecule type" value="Genomic_DNA"/>
</dbReference>
<dbReference type="Pfam" id="PF00022">
    <property type="entry name" value="Actin"/>
    <property type="match status" value="1"/>
</dbReference>
<organism evidence="2 3">
    <name type="scientific">Coprinellus micaceus</name>
    <name type="common">Glistening ink-cap mushroom</name>
    <name type="synonym">Coprinus micaceus</name>
    <dbReference type="NCBI Taxonomy" id="71717"/>
    <lineage>
        <taxon>Eukaryota</taxon>
        <taxon>Fungi</taxon>
        <taxon>Dikarya</taxon>
        <taxon>Basidiomycota</taxon>
        <taxon>Agaricomycotina</taxon>
        <taxon>Agaricomycetes</taxon>
        <taxon>Agaricomycetidae</taxon>
        <taxon>Agaricales</taxon>
        <taxon>Agaricineae</taxon>
        <taxon>Psathyrellaceae</taxon>
        <taxon>Coprinellus</taxon>
    </lineage>
</organism>
<name>A0A4Y7T4J0_COPMI</name>
<dbReference type="InterPro" id="IPR004000">
    <property type="entry name" value="Actin"/>
</dbReference>
<gene>
    <name evidence="2" type="ORF">FA13DRAFT_1735201</name>
</gene>
<accession>A0A4Y7T4J0</accession>
<reference evidence="2 3" key="1">
    <citation type="journal article" date="2019" name="Nat. Ecol. Evol.">
        <title>Megaphylogeny resolves global patterns of mushroom evolution.</title>
        <authorList>
            <person name="Varga T."/>
            <person name="Krizsan K."/>
            <person name="Foldi C."/>
            <person name="Dima B."/>
            <person name="Sanchez-Garcia M."/>
            <person name="Sanchez-Ramirez S."/>
            <person name="Szollosi G.J."/>
            <person name="Szarkandi J.G."/>
            <person name="Papp V."/>
            <person name="Albert L."/>
            <person name="Andreopoulos W."/>
            <person name="Angelini C."/>
            <person name="Antonin V."/>
            <person name="Barry K.W."/>
            <person name="Bougher N.L."/>
            <person name="Buchanan P."/>
            <person name="Buyck B."/>
            <person name="Bense V."/>
            <person name="Catcheside P."/>
            <person name="Chovatia M."/>
            <person name="Cooper J."/>
            <person name="Damon W."/>
            <person name="Desjardin D."/>
            <person name="Finy P."/>
            <person name="Geml J."/>
            <person name="Haridas S."/>
            <person name="Hughes K."/>
            <person name="Justo A."/>
            <person name="Karasinski D."/>
            <person name="Kautmanova I."/>
            <person name="Kiss B."/>
            <person name="Kocsube S."/>
            <person name="Kotiranta H."/>
            <person name="LaButti K.M."/>
            <person name="Lechner B.E."/>
            <person name="Liimatainen K."/>
            <person name="Lipzen A."/>
            <person name="Lukacs Z."/>
            <person name="Mihaltcheva S."/>
            <person name="Morgado L.N."/>
            <person name="Niskanen T."/>
            <person name="Noordeloos M.E."/>
            <person name="Ohm R.A."/>
            <person name="Ortiz-Santana B."/>
            <person name="Ovrebo C."/>
            <person name="Racz N."/>
            <person name="Riley R."/>
            <person name="Savchenko A."/>
            <person name="Shiryaev A."/>
            <person name="Soop K."/>
            <person name="Spirin V."/>
            <person name="Szebenyi C."/>
            <person name="Tomsovsky M."/>
            <person name="Tulloss R.E."/>
            <person name="Uehling J."/>
            <person name="Grigoriev I.V."/>
            <person name="Vagvolgyi C."/>
            <person name="Papp T."/>
            <person name="Martin F.M."/>
            <person name="Miettinen O."/>
            <person name="Hibbett D.S."/>
            <person name="Nagy L.G."/>
        </authorList>
    </citation>
    <scope>NUCLEOTIDE SEQUENCE [LARGE SCALE GENOMIC DNA]</scope>
    <source>
        <strain evidence="2 3">FP101781</strain>
    </source>
</reference>
<sequence length="513" mass="55461">MSLRDSNVVIIETSRTHIRAGLGLQELLRTPSVELFARVGLRKTDSSEANGEASTSKPAGVAKLGPQAQVTDYLVGHLLDEALGGPDAQDVVVSWPFVTGEVADWVAAEALWKHVLFTHLQRKRTVNESPVLITLPSPIPSRNLYERTCQIFFERFNVPAFAILDRPLAQLYAANTLSGIVVDIGQDSTDITPINESLIIHSAKTTTKIGTRMCRHYLAHLLKSNSSVMKTLFPSTSAVDEATIHATLLRLANHLVAAGLVKPPSSGEAAPPPEDEGVTDIAAIVVAGKEKAVIESGMKKKLNAKASAAEQARAREIEALDLATIEFEGKEITVGKERHRFCEPLLDPAVVAGLGLERFGASISTTVARGEEGLPPLQWGEGGPRVESLQDAVGRAVGQADFDLRQYLWQGLFVTGDVTRFVKGIGVSLQSRLSPFIATLVETDVQPRSIRVLNVPEYYAEYRETGNGYATFLGSSIVAKIIFNDHSSKNFLSKADYTAKGPHGIIEMSPSLL</sequence>
<dbReference type="OrthoDB" id="74201at2759"/>
<evidence type="ECO:0000313" key="3">
    <source>
        <dbReference type="Proteomes" id="UP000298030"/>
    </source>
</evidence>
<evidence type="ECO:0000313" key="2">
    <source>
        <dbReference type="EMBL" id="TEB29093.1"/>
    </source>
</evidence>
<dbReference type="SUPFAM" id="SSF53067">
    <property type="entry name" value="Actin-like ATPase domain"/>
    <property type="match status" value="2"/>
</dbReference>
<dbReference type="PANTHER" id="PTHR11937">
    <property type="entry name" value="ACTIN"/>
    <property type="match status" value="1"/>
</dbReference>
<protein>
    <submittedName>
        <fullName evidence="2">Actin-like ATPase domain-containing protein</fullName>
    </submittedName>
</protein>
<dbReference type="Gene3D" id="3.30.420.40">
    <property type="match status" value="3"/>
</dbReference>